<sequence>MTEASISQASRFARFYSFFFHAFLALLACSLLLLRQAQALRLCLGSYPAGGIALLSHRVCSRLYPTPLSLRCVHTCSPFSAHAVDPGTCRIKKNNAIRAHCPWRFC</sequence>
<evidence type="ECO:0000313" key="1">
    <source>
        <dbReference type="EMBL" id="RDW24369.1"/>
    </source>
</evidence>
<gene>
    <name evidence="1" type="ORF">B0I71DRAFT_134406</name>
</gene>
<evidence type="ECO:0000313" key="2">
    <source>
        <dbReference type="Proteomes" id="UP000256601"/>
    </source>
</evidence>
<organism evidence="1 2">
    <name type="scientific">Yarrowia lipolytica</name>
    <name type="common">Candida lipolytica</name>
    <dbReference type="NCBI Taxonomy" id="4952"/>
    <lineage>
        <taxon>Eukaryota</taxon>
        <taxon>Fungi</taxon>
        <taxon>Dikarya</taxon>
        <taxon>Ascomycota</taxon>
        <taxon>Saccharomycotina</taxon>
        <taxon>Dipodascomycetes</taxon>
        <taxon>Dipodascales</taxon>
        <taxon>Dipodascales incertae sedis</taxon>
        <taxon>Yarrowia</taxon>
    </lineage>
</organism>
<accession>A0A371C226</accession>
<proteinExistence type="predicted"/>
<protein>
    <submittedName>
        <fullName evidence="1">Uncharacterized protein</fullName>
    </submittedName>
</protein>
<dbReference type="EMBL" id="KZ859037">
    <property type="protein sequence ID" value="RDW24369.1"/>
    <property type="molecule type" value="Genomic_DNA"/>
</dbReference>
<dbReference type="AlphaFoldDB" id="A0A371C226"/>
<name>A0A371C226_YARLL</name>
<reference evidence="1 2" key="1">
    <citation type="submission" date="2018-07" db="EMBL/GenBank/DDBJ databases">
        <title>Draft Genome Assemblies for Five Robust Yarrowia lipolytica Strains Exhibiting High Lipid Production and Pentose Sugar Utilization and Sugar Alcohol Secretion from Undetoxified Lignocellulosic Biomass Hydrolysates.</title>
        <authorList>
            <consortium name="DOE Joint Genome Institute"/>
            <person name="Walker C."/>
            <person name="Ryu S."/>
            <person name="Na H."/>
            <person name="Zane M."/>
            <person name="LaButti K."/>
            <person name="Lipzen A."/>
            <person name="Haridas S."/>
            <person name="Barry K."/>
            <person name="Grigoriev I.V."/>
            <person name="Quarterman J."/>
            <person name="Slininger P."/>
            <person name="Dien B."/>
            <person name="Trinh C.T."/>
        </authorList>
    </citation>
    <scope>NUCLEOTIDE SEQUENCE [LARGE SCALE GENOMIC DNA]</scope>
    <source>
        <strain evidence="1 2">YB392</strain>
    </source>
</reference>
<dbReference type="Proteomes" id="UP000256601">
    <property type="component" value="Unassembled WGS sequence"/>
</dbReference>